<feature type="transmembrane region" description="Helical" evidence="1">
    <location>
        <begin position="7"/>
        <end position="28"/>
    </location>
</feature>
<keyword evidence="1" id="KW-1133">Transmembrane helix</keyword>
<reference evidence="3 4" key="1">
    <citation type="journal article" date="2016" name="Nat. Commun.">
        <title>Thousands of microbial genomes shed light on interconnected biogeochemical processes in an aquifer system.</title>
        <authorList>
            <person name="Anantharaman K."/>
            <person name="Brown C.T."/>
            <person name="Hug L.A."/>
            <person name="Sharon I."/>
            <person name="Castelle C.J."/>
            <person name="Probst A.J."/>
            <person name="Thomas B.C."/>
            <person name="Singh A."/>
            <person name="Wilkins M.J."/>
            <person name="Karaoz U."/>
            <person name="Brodie E.L."/>
            <person name="Williams K.H."/>
            <person name="Hubbard S.S."/>
            <person name="Banfield J.F."/>
        </authorList>
    </citation>
    <scope>NUCLEOTIDE SEQUENCE [LARGE SCALE GENOMIC DNA]</scope>
</reference>
<gene>
    <name evidence="3" type="ORF">A2373_03045</name>
</gene>
<sequence>MSNPKHNYFNLACILISGGFILAILWLYKGEFVKPGDNNAAVEVIKNKKDLQFVDVLPEEINLPAPFTSQAPEKNWDQPWQDACEEAAVLMFDAYYKEYNLSPLFVRDEIIKMVEWEEVKDWGLSIEMEKVKELMEYYSSNLKTKIVENPTVEQIKKILAGGDIVLVVADGKVLPNPHFRDGGPEYHALIIRGYTDKTFITNDPGTQFGENFEYKYDDLLNAIHDWNGGDVKNGRRVVLVAE</sequence>
<evidence type="ECO:0000313" key="4">
    <source>
        <dbReference type="Proteomes" id="UP000176300"/>
    </source>
</evidence>
<dbReference type="Proteomes" id="UP000176300">
    <property type="component" value="Unassembled WGS sequence"/>
</dbReference>
<accession>A0A1F6NF70</accession>
<dbReference type="Pfam" id="PF13529">
    <property type="entry name" value="Peptidase_C39_2"/>
    <property type="match status" value="1"/>
</dbReference>
<name>A0A1F6NF70_9BACT</name>
<dbReference type="EMBL" id="MFQS01000042">
    <property type="protein sequence ID" value="OGH82383.1"/>
    <property type="molecule type" value="Genomic_DNA"/>
</dbReference>
<keyword evidence="1" id="KW-0812">Transmembrane</keyword>
<keyword evidence="1" id="KW-0472">Membrane</keyword>
<dbReference type="STRING" id="1798697.A2373_03045"/>
<organism evidence="3 4">
    <name type="scientific">Candidatus Magasanikbacteria bacterium RIFOXYB1_FULL_40_15</name>
    <dbReference type="NCBI Taxonomy" id="1798697"/>
    <lineage>
        <taxon>Bacteria</taxon>
        <taxon>Candidatus Magasanikiibacteriota</taxon>
    </lineage>
</organism>
<dbReference type="AlphaFoldDB" id="A0A1F6NF70"/>
<protein>
    <recommendedName>
        <fullName evidence="2">Peptidase C39-like domain-containing protein</fullName>
    </recommendedName>
</protein>
<comment type="caution">
    <text evidence="3">The sequence shown here is derived from an EMBL/GenBank/DDBJ whole genome shotgun (WGS) entry which is preliminary data.</text>
</comment>
<evidence type="ECO:0000256" key="1">
    <source>
        <dbReference type="SAM" id="Phobius"/>
    </source>
</evidence>
<evidence type="ECO:0000313" key="3">
    <source>
        <dbReference type="EMBL" id="OGH82383.1"/>
    </source>
</evidence>
<dbReference type="InterPro" id="IPR039564">
    <property type="entry name" value="Peptidase_C39-like"/>
</dbReference>
<feature type="domain" description="Peptidase C39-like" evidence="2">
    <location>
        <begin position="66"/>
        <end position="204"/>
    </location>
</feature>
<evidence type="ECO:0000259" key="2">
    <source>
        <dbReference type="Pfam" id="PF13529"/>
    </source>
</evidence>
<dbReference type="Gene3D" id="3.90.70.10">
    <property type="entry name" value="Cysteine proteinases"/>
    <property type="match status" value="1"/>
</dbReference>
<proteinExistence type="predicted"/>